<dbReference type="EMBL" id="JAJBZG010000001">
    <property type="protein sequence ID" value="MCB7479893.1"/>
    <property type="molecule type" value="Genomic_DNA"/>
</dbReference>
<dbReference type="InterPro" id="IPR018673">
    <property type="entry name" value="DUF2141"/>
</dbReference>
<reference evidence="2" key="1">
    <citation type="submission" date="2021-10" db="EMBL/GenBank/DDBJ databases">
        <title>Gramella sp. ASW11-100T, isolated from marine sediment.</title>
        <authorList>
            <person name="Xia C."/>
        </authorList>
    </citation>
    <scope>NUCLEOTIDE SEQUENCE</scope>
    <source>
        <strain evidence="2">ASW11-100</strain>
    </source>
</reference>
<feature type="chain" id="PRO_5040772893" evidence="1">
    <location>
        <begin position="19"/>
        <end position="138"/>
    </location>
</feature>
<keyword evidence="3" id="KW-1185">Reference proteome</keyword>
<gene>
    <name evidence="2" type="ORF">LGQ90_01340</name>
</gene>
<dbReference type="Pfam" id="PF09912">
    <property type="entry name" value="DUF2141"/>
    <property type="match status" value="1"/>
</dbReference>
<keyword evidence="1" id="KW-0732">Signal</keyword>
<dbReference type="Proteomes" id="UP001139414">
    <property type="component" value="Unassembled WGS sequence"/>
</dbReference>
<organism evidence="2 3">
    <name type="scientific">Christiangramia sediminis</name>
    <dbReference type="NCBI Taxonomy" id="2881336"/>
    <lineage>
        <taxon>Bacteria</taxon>
        <taxon>Pseudomonadati</taxon>
        <taxon>Bacteroidota</taxon>
        <taxon>Flavobacteriia</taxon>
        <taxon>Flavobacteriales</taxon>
        <taxon>Flavobacteriaceae</taxon>
        <taxon>Christiangramia</taxon>
    </lineage>
</organism>
<feature type="signal peptide" evidence="1">
    <location>
        <begin position="1"/>
        <end position="18"/>
    </location>
</feature>
<evidence type="ECO:0000256" key="1">
    <source>
        <dbReference type="SAM" id="SignalP"/>
    </source>
</evidence>
<name>A0A9X1LGD6_9FLAO</name>
<protein>
    <submittedName>
        <fullName evidence="2">DUF2141 domain-containing protein</fullName>
    </submittedName>
</protein>
<comment type="caution">
    <text evidence="2">The sequence shown here is derived from an EMBL/GenBank/DDBJ whole genome shotgun (WGS) entry which is preliminary data.</text>
</comment>
<evidence type="ECO:0000313" key="2">
    <source>
        <dbReference type="EMBL" id="MCB7479893.1"/>
    </source>
</evidence>
<dbReference type="RefSeq" id="WP_229337354.1">
    <property type="nucleotide sequence ID" value="NZ_JAJBZG010000001.1"/>
</dbReference>
<sequence length="138" mass="14906">MKTIAVLVAMFLGSLVHGQAEKTGSISATVPNVTSSNGEVLFAMYSEDSFMKKEPEFSVKSEIKNGQATAVFENVPEGNYAIVVLHDENGNGKMDFDAGGMPAENYGTSGNSMIYGPPNWGDSNFDFDGTDKEMEIRF</sequence>
<evidence type="ECO:0000313" key="3">
    <source>
        <dbReference type="Proteomes" id="UP001139414"/>
    </source>
</evidence>
<dbReference type="AlphaFoldDB" id="A0A9X1LGD6"/>
<proteinExistence type="predicted"/>
<accession>A0A9X1LGD6</accession>